<accession>A0ACC3YKB4</accession>
<organism evidence="1 2">
    <name type="scientific">Colletotrichum truncatum</name>
    <name type="common">Anthracnose fungus</name>
    <name type="synonym">Colletotrichum capsici</name>
    <dbReference type="NCBI Taxonomy" id="5467"/>
    <lineage>
        <taxon>Eukaryota</taxon>
        <taxon>Fungi</taxon>
        <taxon>Dikarya</taxon>
        <taxon>Ascomycota</taxon>
        <taxon>Pezizomycotina</taxon>
        <taxon>Sordariomycetes</taxon>
        <taxon>Hypocreomycetidae</taxon>
        <taxon>Glomerellales</taxon>
        <taxon>Glomerellaceae</taxon>
        <taxon>Colletotrichum</taxon>
        <taxon>Colletotrichum truncatum species complex</taxon>
    </lineage>
</organism>
<protein>
    <submittedName>
        <fullName evidence="1">Terpene synthase metal binding domain protein</fullName>
    </submittedName>
</protein>
<proteinExistence type="predicted"/>
<dbReference type="EMBL" id="VUJX02000009">
    <property type="protein sequence ID" value="KAL0932348.1"/>
    <property type="molecule type" value="Genomic_DNA"/>
</dbReference>
<keyword evidence="2" id="KW-1185">Reference proteome</keyword>
<name>A0ACC3YKB4_COLTU</name>
<comment type="caution">
    <text evidence="1">The sequence shown here is derived from an EMBL/GenBank/DDBJ whole genome shotgun (WGS) entry which is preliminary data.</text>
</comment>
<evidence type="ECO:0000313" key="2">
    <source>
        <dbReference type="Proteomes" id="UP000805649"/>
    </source>
</evidence>
<gene>
    <name evidence="1" type="ORF">CTRU02_213301</name>
</gene>
<reference evidence="1 2" key="1">
    <citation type="journal article" date="2020" name="Phytopathology">
        <title>Genome Sequence Resources of Colletotrichum truncatum, C. plurivorum, C. musicola, and C. sojae: Four Species Pathogenic to Soybean (Glycine max).</title>
        <authorList>
            <person name="Rogerio F."/>
            <person name="Boufleur T.R."/>
            <person name="Ciampi-Guillardi M."/>
            <person name="Sukno S.A."/>
            <person name="Thon M.R."/>
            <person name="Massola Junior N.S."/>
            <person name="Baroncelli R."/>
        </authorList>
    </citation>
    <scope>NUCLEOTIDE SEQUENCE [LARGE SCALE GENOMIC DNA]</scope>
    <source>
        <strain evidence="1 2">CMES1059</strain>
    </source>
</reference>
<dbReference type="Proteomes" id="UP000805649">
    <property type="component" value="Unassembled WGS sequence"/>
</dbReference>
<sequence length="266" mass="30129">MIPVTLYDDTFSKPDIQESVTEATALHDRWVRVFNGECPPLEGNAAFVLVFRSTEAATAQMTEHLASRVRKAWRDMAASHLDEAVLRHNDITPDYQSYMDKRLTNVYGWWLTIHVEYAKGIDIGDLSEHPEILTARRAAINHITLVNDLYSFPKELDAKEAMNAILVLMRREEYDLQGAVDKVVELIHHAEKEFESTRSDILQGHLGQKPDIKSYLDGIAHVMTGNLRWSQMSTRYFGDQHDGSFVASGQITITPKPTVHAPTVKV</sequence>
<evidence type="ECO:0000313" key="1">
    <source>
        <dbReference type="EMBL" id="KAL0932348.1"/>
    </source>
</evidence>